<accession>A0A7M2SVF5</accession>
<dbReference type="KEGG" id="sfeu:IM697_18600"/>
<keyword evidence="2" id="KW-1185">Reference proteome</keyword>
<protein>
    <submittedName>
        <fullName evidence="1">Uncharacterized protein</fullName>
    </submittedName>
</protein>
<dbReference type="RefSeq" id="WP_194048819.1">
    <property type="nucleotide sequence ID" value="NZ_CP063373.1"/>
</dbReference>
<sequence>MSAVSSKLAERFTQVRELVDVAEIYAEDGAAMSAMQNLVSAIAAIRSIIEPGPGQDRRPVRLERLVETVEGAQRTRKPEEIAAVPWVAEAIGLHDPAIRALGEVAALAEQRYRAALVEWITRDWTCLCVVSCDEDPATACSLSGQQHVHPEIPGRPGVYGPCPVHPDAPGDR</sequence>
<evidence type="ECO:0000313" key="1">
    <source>
        <dbReference type="EMBL" id="QOV40232.1"/>
    </source>
</evidence>
<dbReference type="AlphaFoldDB" id="A0A7M2SVF5"/>
<organism evidence="1 2">
    <name type="scientific">Streptomyces ferrugineus</name>
    <dbReference type="NCBI Taxonomy" id="1413221"/>
    <lineage>
        <taxon>Bacteria</taxon>
        <taxon>Bacillati</taxon>
        <taxon>Actinomycetota</taxon>
        <taxon>Actinomycetes</taxon>
        <taxon>Kitasatosporales</taxon>
        <taxon>Streptomycetaceae</taxon>
        <taxon>Streptomyces</taxon>
    </lineage>
</organism>
<name>A0A7M2SVF5_9ACTN</name>
<proteinExistence type="predicted"/>
<dbReference type="Proteomes" id="UP000594205">
    <property type="component" value="Chromosome"/>
</dbReference>
<dbReference type="EMBL" id="CP063373">
    <property type="protein sequence ID" value="QOV40232.1"/>
    <property type="molecule type" value="Genomic_DNA"/>
</dbReference>
<evidence type="ECO:0000313" key="2">
    <source>
        <dbReference type="Proteomes" id="UP000594205"/>
    </source>
</evidence>
<gene>
    <name evidence="1" type="ORF">IM697_18600</name>
</gene>
<reference evidence="1 2" key="1">
    <citation type="submission" date="2020-10" db="EMBL/GenBank/DDBJ databases">
        <title>Streptomyces ferrugineus complate genome analysis.</title>
        <authorList>
            <person name="Anwar N."/>
        </authorList>
    </citation>
    <scope>NUCLEOTIDE SEQUENCE [LARGE SCALE GENOMIC DNA]</scope>
    <source>
        <strain evidence="1 2">CCTCC AA2014009</strain>
    </source>
</reference>